<dbReference type="STRING" id="392500.Swoo_3371"/>
<dbReference type="Gene3D" id="2.30.110.10">
    <property type="entry name" value="Electron Transport, Fmn-binding Protein, Chain A"/>
    <property type="match status" value="1"/>
</dbReference>
<name>B1KPV7_SHEWM</name>
<dbReference type="PANTHER" id="PTHR35802">
    <property type="entry name" value="PROTEASE SYNTHASE AND SPORULATION PROTEIN PAI 2"/>
    <property type="match status" value="1"/>
</dbReference>
<dbReference type="InterPro" id="IPR012349">
    <property type="entry name" value="Split_barrel_FMN-bd"/>
</dbReference>
<proteinExistence type="predicted"/>
<dbReference type="InterPro" id="IPR007396">
    <property type="entry name" value="TR_PAI2-type"/>
</dbReference>
<dbReference type="Proteomes" id="UP000002168">
    <property type="component" value="Chromosome"/>
</dbReference>
<dbReference type="PANTHER" id="PTHR35802:SF1">
    <property type="entry name" value="PROTEASE SYNTHASE AND SPORULATION PROTEIN PAI 2"/>
    <property type="match status" value="1"/>
</dbReference>
<dbReference type="AlphaFoldDB" id="B1KPV7"/>
<protein>
    <submittedName>
        <fullName evidence="1">FMN-binding negative transcriptional regulator</fullName>
    </submittedName>
</protein>
<reference evidence="1 2" key="1">
    <citation type="submission" date="2008-02" db="EMBL/GenBank/DDBJ databases">
        <title>Complete sequence of Shewanella woodyi ATCC 51908.</title>
        <authorList>
            <consortium name="US DOE Joint Genome Institute"/>
            <person name="Copeland A."/>
            <person name="Lucas S."/>
            <person name="Lapidus A."/>
            <person name="Glavina del Rio T."/>
            <person name="Dalin E."/>
            <person name="Tice H."/>
            <person name="Bruce D."/>
            <person name="Goodwin L."/>
            <person name="Pitluck S."/>
            <person name="Sims D."/>
            <person name="Brettin T."/>
            <person name="Detter J.C."/>
            <person name="Han C."/>
            <person name="Kuske C.R."/>
            <person name="Schmutz J."/>
            <person name="Larimer F."/>
            <person name="Land M."/>
            <person name="Hauser L."/>
            <person name="Kyrpides N."/>
            <person name="Lykidis A."/>
            <person name="Zhao J.-S."/>
            <person name="Richardson P."/>
        </authorList>
    </citation>
    <scope>NUCLEOTIDE SEQUENCE [LARGE SCALE GENOMIC DNA]</scope>
    <source>
        <strain evidence="2">ATCC 51908 / MS32</strain>
    </source>
</reference>
<evidence type="ECO:0000313" key="2">
    <source>
        <dbReference type="Proteomes" id="UP000002168"/>
    </source>
</evidence>
<dbReference type="PIRSF" id="PIRSF010372">
    <property type="entry name" value="PaiB"/>
    <property type="match status" value="1"/>
</dbReference>
<dbReference type="SUPFAM" id="SSF50475">
    <property type="entry name" value="FMN-binding split barrel"/>
    <property type="match status" value="1"/>
</dbReference>
<evidence type="ECO:0000313" key="1">
    <source>
        <dbReference type="EMBL" id="ACA87640.1"/>
    </source>
</evidence>
<gene>
    <name evidence="1" type="ordered locus">Swoo_3371</name>
</gene>
<dbReference type="eggNOG" id="COG2808">
    <property type="taxonomic scope" value="Bacteria"/>
</dbReference>
<dbReference type="KEGG" id="swd:Swoo_3371"/>
<dbReference type="HOGENOM" id="CLU_065853_3_0_6"/>
<sequence>MHIPKTMKIESRELIHQFIEAFSFGAIISEQLEANHLPFLLQRSEGELGTLYGHFSRANQHLATQDGCTVMVILQGPHSYISPTWYVSSPAVPTWNYAAVHIHGEMKLLPVADTIKILDETVRAYEPELLNTGETLTDEYRDRLVKGVIGFKINITQMLGKQKLGQNRKPADQLGVVNGLKIQSNTDAISLLNYMKKVGVGLGETNS</sequence>
<keyword evidence="2" id="KW-1185">Reference proteome</keyword>
<organism evidence="1 2">
    <name type="scientific">Shewanella woodyi (strain ATCC 51908 / MS32)</name>
    <dbReference type="NCBI Taxonomy" id="392500"/>
    <lineage>
        <taxon>Bacteria</taxon>
        <taxon>Pseudomonadati</taxon>
        <taxon>Pseudomonadota</taxon>
        <taxon>Gammaproteobacteria</taxon>
        <taxon>Alteromonadales</taxon>
        <taxon>Shewanellaceae</taxon>
        <taxon>Shewanella</taxon>
    </lineage>
</organism>
<accession>B1KPV7</accession>
<dbReference type="RefSeq" id="WP_012325975.1">
    <property type="nucleotide sequence ID" value="NC_010506.1"/>
</dbReference>
<dbReference type="Pfam" id="PF04299">
    <property type="entry name" value="FMN_bind_2"/>
    <property type="match status" value="1"/>
</dbReference>
<dbReference type="EMBL" id="CP000961">
    <property type="protein sequence ID" value="ACA87640.1"/>
    <property type="molecule type" value="Genomic_DNA"/>
</dbReference>